<dbReference type="Pfam" id="PF13573">
    <property type="entry name" value="SprB"/>
    <property type="match status" value="27"/>
</dbReference>
<feature type="compositionally biased region" description="Basic and acidic residues" evidence="2">
    <location>
        <begin position="2181"/>
        <end position="2191"/>
    </location>
</feature>
<feature type="region of interest" description="Disordered" evidence="2">
    <location>
        <begin position="2168"/>
        <end position="2191"/>
    </location>
</feature>
<evidence type="ECO:0000313" key="4">
    <source>
        <dbReference type="EMBL" id="GAL85858.1"/>
    </source>
</evidence>
<evidence type="ECO:0000313" key="5">
    <source>
        <dbReference type="Proteomes" id="UP000030185"/>
    </source>
</evidence>
<dbReference type="InterPro" id="IPR036737">
    <property type="entry name" value="OmpA-like_sf"/>
</dbReference>
<accession>A0A098LID6</accession>
<dbReference type="PANTHER" id="PTHR30329">
    <property type="entry name" value="STATOR ELEMENT OF FLAGELLAR MOTOR COMPLEX"/>
    <property type="match status" value="1"/>
</dbReference>
<dbReference type="Proteomes" id="UP000030185">
    <property type="component" value="Unassembled WGS sequence"/>
</dbReference>
<comment type="caution">
    <text evidence="4">The sequence shown here is derived from an EMBL/GenBank/DDBJ whole genome shotgun (WGS) entry which is preliminary data.</text>
</comment>
<dbReference type="SUPFAM" id="SSF103088">
    <property type="entry name" value="OmpA-like"/>
    <property type="match status" value="1"/>
</dbReference>
<dbReference type="Gene3D" id="3.30.1330.60">
    <property type="entry name" value="OmpA-like domain"/>
    <property type="match status" value="1"/>
</dbReference>
<dbReference type="Pfam" id="PF00691">
    <property type="entry name" value="OmpA"/>
    <property type="match status" value="1"/>
</dbReference>
<gene>
    <name evidence="4" type="ORF">MYP_3087</name>
</gene>
<protein>
    <submittedName>
        <fullName evidence="4">Adhesin AidA-related</fullName>
    </submittedName>
</protein>
<proteinExistence type="predicted"/>
<dbReference type="InterPro" id="IPR006665">
    <property type="entry name" value="OmpA-like"/>
</dbReference>
<dbReference type="GO" id="GO:0016020">
    <property type="term" value="C:membrane"/>
    <property type="evidence" value="ECO:0007669"/>
    <property type="project" value="UniProtKB-UniRule"/>
</dbReference>
<evidence type="ECO:0000256" key="2">
    <source>
        <dbReference type="SAM" id="MobiDB-lite"/>
    </source>
</evidence>
<sequence length="2204" mass="231781">MLLFIFSHGYGQTDENNSGVRITQSTLTNVKLVYLKNNLCNGDNKGAIDINVTGGIPPYTYKWSNGATTQDITGLKAGTYKLYVSDSYKCKDSIIVEVSEPPKLSVQTDSVAHILCFGFKKGLVEISVKGGVEPYKYSWSNGSTTQDIHDVPAGTYSVLVSDANNCQEILSVNVEQKPLIVRSIDDVSNIKCYGDSTGKVDISVSGGVPPYRYLWNNGSTKEDLSNVPAGKYYVVVTDANNCQEASTTNVKEPEKLTLKIDELKHIKCHGDKGGAINVSVHGGVGPFKYKWSNGATTQDITGITAGTYSLNVIDFNGCKTSISATINQPPLLSAALGELKNVSFFGGKDGSINIKVDGGVPPYSYKWTNGATTKDVSGLQAGSYSVIVSDATGCSKTVIVNIIQPQLLSLKLDNLKDVKCNGNKEGEIQIVVTGGVAPYKFKWNNGAITQNLSGVGAGNYSVEVMDANGITKSLSFVINQPEPFTSKVEAVENILCNGDYKGAVNVSIGGGVKPYTFRWSNGTITEDLVNIPAGNYSAEIKDANGCLTSVSATITESPAISLQVSEVKNILCFGNKSGAINISVSGGIAPYSYSWSNGAATKDLINIGSGDYSLKVTDSKGCFKTVKANVTQPALLTVDKQSLKDVSCNGGNNGAINISVAGGVLPYTYKWSNGATSKDLGNAIAGSYTVNVSDANGCSNSLSATITQPTKVVSTLESVTNINCNGDSKGAVNISVSGGVLPYSYKWNNGATSQDLVGVKAGSYSVSIADAHGCKDTLSAKINQNSLMEVSVESSKDIKCFGESKGAVNISVKGGVTPYTYIWNNGAVTQNILDVPAGLYSVTVTDAVGCKKIASSKISEPILFQVKLDGVTDVKCNGDSTGSIQVSAKGGVTPYSYRWSNGSTSEDISRLKAGSYSLKVSDANGCTENISATISQPTVLVTSIESITNVECNGENTGIINISVKGGTSPYSYSWSNSAKTEDLTNVAAGNYSVKVSDANGCQKNLSANITAPPVLVVTLDAVKHINCYGEKKGAISVSVKGGVGPYSYTWSNGATTEDIMDVPAGNYTVRVSDAKGCITTLNQEINQPAMLTATVDAVKNIPCFGDTTGSINISVKGGSLPYNFKWSNGATTEDLKGLSAGNYTVTITDAKGCVETLSSKVSSPAVLTQSLESVKHVQCNGDKSGIVNITVVGGTGPYVYKWSNGASTQDLTEVGAGSYSVTLSDANGCMGKTISATVNQPSSLVAKVESVKNIIRYGENTGAISVSVSGGVAPYKFSWSNGTFAQNLTAAPAGNYTCLITDANGCLKSVSAIIEEPSSLVATIESVSNIRCAGEVSGAINIAVTGGNPPYSFTWSNGSSSEDLTNIPVGSYSVLIKDANGSTQTLKANITQPSALKLKVADVKNLSCFENNSGSITTTITGGVPPYSFVWDNGARTQDLSGIAAGTYSISVTDKNGCLSSEKVTVKQPSVLTAKIIDVKNLSCFGDNKGALDLSVEGGVAPYSYSWSNGAKVQDITGLSKGNYSVKIIDANGCTETVAESITEPEKLTASVISVKSNLCAGEKSGSINLSVSGGTAPYNFKWNSGDSLQNLQNLKSGKYSVVIADAKGCTSKAEATIEEPKLLSAVLDNLKDIKCFGESSGEINVTVSGGVEPYSYNWNNGATTQDITGIEAGDYNLTVTDKNGCTNNSINVKVNQPSLLSVKLDSVSNISCQGSRQGAINISVTGGTQPYLYNWSNGAVVRNISGLNAGSYTVKIKDHNGCMETLTADISEPSELVTSIESVQHMKCNGLSEGEVIISVKGGVAPYNFKWSNGETSQNIQNVPSGDYSVTITDALGCSKILKTTIEQPAMLVKSLDAIMNLKCYSDTSGEIHVSVSGGVPPYSYQWNNGATTQDLIRVPAGEYSLTITEGNGCVSNITATITEPTLFTAKIAKVTDILCYGEKKGSIELDVEGGVPPYKYQWSNATNVKDLFDLPAESYSALISDANGCLNSVSVDITQPNPLSLKIDSLWTVKCCGDSSGAIFISVTGGVGPYSYQWSNGKTTEDIIGLKMGQYSVTVTDVNGCSVSTPKEGMTLYDQIMSQGKFVTRNILFDVGKATIKMESFPEIMKIATVMKEHPELMFSIEGHTDSDGDPTKNKILSDDRSKAIKEALIKMGIDSQRLESRGFGQSKPIDTNSTKEGKSNNRRVEFVLITPSLSAK</sequence>
<dbReference type="Gene3D" id="2.60.40.740">
    <property type="match status" value="24"/>
</dbReference>
<dbReference type="InterPro" id="IPR025667">
    <property type="entry name" value="SprB_repeat"/>
</dbReference>
<dbReference type="eggNOG" id="COG3209">
    <property type="taxonomic scope" value="Bacteria"/>
</dbReference>
<dbReference type="STRING" id="153721.MYP_3087"/>
<name>A0A098LID6_9BACT</name>
<dbReference type="InterPro" id="IPR050330">
    <property type="entry name" value="Bact_OuterMem_StrucFunc"/>
</dbReference>
<evidence type="ECO:0000256" key="1">
    <source>
        <dbReference type="PROSITE-ProRule" id="PRU00473"/>
    </source>
</evidence>
<dbReference type="PANTHER" id="PTHR30329:SF21">
    <property type="entry name" value="LIPOPROTEIN YIAD-RELATED"/>
    <property type="match status" value="1"/>
</dbReference>
<dbReference type="PROSITE" id="PS51123">
    <property type="entry name" value="OMPA_2"/>
    <property type="match status" value="1"/>
</dbReference>
<keyword evidence="5" id="KW-1185">Reference proteome</keyword>
<dbReference type="eggNOG" id="COG2885">
    <property type="taxonomic scope" value="Bacteria"/>
</dbReference>
<dbReference type="CDD" id="cd07185">
    <property type="entry name" value="OmpA_C-like"/>
    <property type="match status" value="1"/>
</dbReference>
<evidence type="ECO:0000259" key="3">
    <source>
        <dbReference type="PROSITE" id="PS51123"/>
    </source>
</evidence>
<feature type="domain" description="OmpA-like" evidence="3">
    <location>
        <begin position="2083"/>
        <end position="2200"/>
    </location>
</feature>
<keyword evidence="1" id="KW-0472">Membrane</keyword>
<dbReference type="EMBL" id="BBLT01000006">
    <property type="protein sequence ID" value="GAL85858.1"/>
    <property type="molecule type" value="Genomic_DNA"/>
</dbReference>
<reference evidence="4 5" key="1">
    <citation type="submission" date="2014-09" db="EMBL/GenBank/DDBJ databases">
        <title>Sporocytophaga myxococcoides PG-01 genome sequencing.</title>
        <authorList>
            <person name="Liu L."/>
            <person name="Gao P.J."/>
            <person name="Chen G.J."/>
            <person name="Wang L.S."/>
        </authorList>
    </citation>
    <scope>NUCLEOTIDE SEQUENCE [LARGE SCALE GENOMIC DNA]</scope>
    <source>
        <strain evidence="4 5">PG-01</strain>
    </source>
</reference>
<organism evidence="4 5">
    <name type="scientific">Sporocytophaga myxococcoides</name>
    <dbReference type="NCBI Taxonomy" id="153721"/>
    <lineage>
        <taxon>Bacteria</taxon>
        <taxon>Pseudomonadati</taxon>
        <taxon>Bacteroidota</taxon>
        <taxon>Cytophagia</taxon>
        <taxon>Cytophagales</taxon>
        <taxon>Cytophagaceae</taxon>
        <taxon>Sporocytophaga</taxon>
    </lineage>
</organism>